<dbReference type="Pfam" id="PF06949">
    <property type="entry name" value="DUF1292"/>
    <property type="match status" value="1"/>
</dbReference>
<dbReference type="InterPro" id="IPR009711">
    <property type="entry name" value="UPF0473"/>
</dbReference>
<name>A0A1T4MLH3_9FIRM</name>
<evidence type="ECO:0000313" key="1">
    <source>
        <dbReference type="EMBL" id="SJZ67624.1"/>
    </source>
</evidence>
<dbReference type="OrthoDB" id="1934714at2"/>
<accession>A0A1T4MLH3</accession>
<evidence type="ECO:0008006" key="3">
    <source>
        <dbReference type="Google" id="ProtNLM"/>
    </source>
</evidence>
<reference evidence="1 2" key="1">
    <citation type="submission" date="2017-02" db="EMBL/GenBank/DDBJ databases">
        <authorList>
            <person name="Peterson S.W."/>
        </authorList>
    </citation>
    <scope>NUCLEOTIDE SEQUENCE [LARGE SCALE GENOMIC DNA]</scope>
    <source>
        <strain evidence="1 2">ATCC 17233</strain>
    </source>
</reference>
<dbReference type="EMBL" id="FUXA01000007">
    <property type="protein sequence ID" value="SJZ67624.1"/>
    <property type="molecule type" value="Genomic_DNA"/>
</dbReference>
<dbReference type="AlphaFoldDB" id="A0A1T4MLH3"/>
<sequence>MEEIIFETEDGEVSFFIIAETKLQGKSYILVTDSPDDTEDGDFMVLRDVSGAGDEEAIYNEIEDEEEMMAVIKIFNELLDDINLEV</sequence>
<organism evidence="1 2">
    <name type="scientific">Eubacterium ruminantium</name>
    <dbReference type="NCBI Taxonomy" id="42322"/>
    <lineage>
        <taxon>Bacteria</taxon>
        <taxon>Bacillati</taxon>
        <taxon>Bacillota</taxon>
        <taxon>Clostridia</taxon>
        <taxon>Eubacteriales</taxon>
        <taxon>Eubacteriaceae</taxon>
        <taxon>Eubacterium</taxon>
    </lineage>
</organism>
<protein>
    <recommendedName>
        <fullName evidence="3">DUF1292 domain-containing protein</fullName>
    </recommendedName>
</protein>
<gene>
    <name evidence="1" type="ORF">SAMN02745110_01259</name>
</gene>
<keyword evidence="2" id="KW-1185">Reference proteome</keyword>
<proteinExistence type="predicted"/>
<dbReference type="RefSeq" id="WP_078787103.1">
    <property type="nucleotide sequence ID" value="NZ_CACZYW010000002.1"/>
</dbReference>
<dbReference type="Proteomes" id="UP000189857">
    <property type="component" value="Unassembled WGS sequence"/>
</dbReference>
<evidence type="ECO:0000313" key="2">
    <source>
        <dbReference type="Proteomes" id="UP000189857"/>
    </source>
</evidence>